<evidence type="ECO:0000313" key="2">
    <source>
        <dbReference type="Proteomes" id="UP000094025"/>
    </source>
</evidence>
<evidence type="ECO:0000313" key="1">
    <source>
        <dbReference type="EMBL" id="OAP40938.1"/>
    </source>
</evidence>
<gene>
    <name evidence="1" type="ORF">AU381_03335</name>
</gene>
<proteinExistence type="predicted"/>
<name>A0A178Y033_9HYPH</name>
<protein>
    <submittedName>
        <fullName evidence="1">Uncharacterized protein</fullName>
    </submittedName>
</protein>
<keyword evidence="2" id="KW-1185">Reference proteome</keyword>
<dbReference type="Proteomes" id="UP000094025">
    <property type="component" value="Unassembled WGS sequence"/>
</dbReference>
<dbReference type="AlphaFoldDB" id="A0A178Y033"/>
<comment type="caution">
    <text evidence="1">The sequence shown here is derived from an EMBL/GenBank/DDBJ whole genome shotgun (WGS) entry which is preliminary data.</text>
</comment>
<sequence>MHHLFFVGAVALIAIVPALSRDRDLMFVQHGKLVETGCHMFNVYRYEFELGDVRVKYVYVTKGKRHLLNIMPRKTGRTTAINLKANPHVANLVAFAPAEMRKYAQKLAERGDEIPPELAHLLRPSATSN</sequence>
<reference evidence="1 2" key="1">
    <citation type="journal article" date="2016" name="Int. J. Syst. Evol. Microbiol.">
        <title>Ensifer glycinis sp. nov., an novel rhizobial species associated with Glycine spp.</title>
        <authorList>
            <person name="Yan H."/>
            <person name="Yan J."/>
            <person name="Sui X.H."/>
            <person name="Wang E.T."/>
            <person name="Chen W.X."/>
            <person name="Zhang X.X."/>
            <person name="Chen W.F."/>
        </authorList>
    </citation>
    <scope>NUCLEOTIDE SEQUENCE [LARGE SCALE GENOMIC DNA]</scope>
    <source>
        <strain evidence="1 2">CCBAU 23380</strain>
    </source>
</reference>
<organism evidence="1 2">
    <name type="scientific">Sinorhizobium glycinis</name>
    <dbReference type="NCBI Taxonomy" id="1472378"/>
    <lineage>
        <taxon>Bacteria</taxon>
        <taxon>Pseudomonadati</taxon>
        <taxon>Pseudomonadota</taxon>
        <taxon>Alphaproteobacteria</taxon>
        <taxon>Hyphomicrobiales</taxon>
        <taxon>Rhizobiaceae</taxon>
        <taxon>Sinorhizobium/Ensifer group</taxon>
        <taxon>Sinorhizobium</taxon>
    </lineage>
</organism>
<dbReference type="EMBL" id="LPUX01000053">
    <property type="protein sequence ID" value="OAP40938.1"/>
    <property type="molecule type" value="Genomic_DNA"/>
</dbReference>
<accession>A0A178Y033</accession>